<organism evidence="2 3">
    <name type="scientific">Sutterella parvirubra YIT 11816</name>
    <dbReference type="NCBI Taxonomy" id="762967"/>
    <lineage>
        <taxon>Bacteria</taxon>
        <taxon>Pseudomonadati</taxon>
        <taxon>Pseudomonadota</taxon>
        <taxon>Betaproteobacteria</taxon>
        <taxon>Burkholderiales</taxon>
        <taxon>Sutterellaceae</taxon>
        <taxon>Sutterella</taxon>
    </lineage>
</organism>
<dbReference type="EMBL" id="AFBQ01000077">
    <property type="protein sequence ID" value="EHY31993.1"/>
    <property type="molecule type" value="Genomic_DNA"/>
</dbReference>
<feature type="region of interest" description="Disordered" evidence="1">
    <location>
        <begin position="18"/>
        <end position="73"/>
    </location>
</feature>
<dbReference type="AlphaFoldDB" id="H3KD20"/>
<name>H3KD20_9BURK</name>
<evidence type="ECO:0000313" key="3">
    <source>
        <dbReference type="Proteomes" id="UP000004956"/>
    </source>
</evidence>
<dbReference type="Proteomes" id="UP000004956">
    <property type="component" value="Unassembled WGS sequence"/>
</dbReference>
<comment type="caution">
    <text evidence="2">The sequence shown here is derived from an EMBL/GenBank/DDBJ whole genome shotgun (WGS) entry which is preliminary data.</text>
</comment>
<keyword evidence="3" id="KW-1185">Reference proteome</keyword>
<accession>H3KD20</accession>
<protein>
    <submittedName>
        <fullName evidence="2">Uncharacterized protein</fullName>
    </submittedName>
</protein>
<reference evidence="2 3" key="1">
    <citation type="submission" date="2011-11" db="EMBL/GenBank/DDBJ databases">
        <authorList>
            <person name="Weinstock G."/>
            <person name="Sodergren E."/>
            <person name="Clifton S."/>
            <person name="Fulton L."/>
            <person name="Fulton B."/>
            <person name="Courtney L."/>
            <person name="Fronick C."/>
            <person name="Harrison M."/>
            <person name="Strong C."/>
            <person name="Farmer C."/>
            <person name="Delahaunty K."/>
            <person name="Markovic C."/>
            <person name="Hall O."/>
            <person name="Minx P."/>
            <person name="Tomlinson C."/>
            <person name="Mitreva M."/>
            <person name="Hou S."/>
            <person name="Chen J."/>
            <person name="Wollam A."/>
            <person name="Pepin K.H."/>
            <person name="Johnson M."/>
            <person name="Bhonagiri V."/>
            <person name="Zhang X."/>
            <person name="Suruliraj S."/>
            <person name="Warren W."/>
            <person name="Chinwalla A."/>
            <person name="Mardis E.R."/>
            <person name="Wilson R.K."/>
        </authorList>
    </citation>
    <scope>NUCLEOTIDE SEQUENCE [LARGE SCALE GENOMIC DNA]</scope>
    <source>
        <strain evidence="2 3">YIT 11816</strain>
    </source>
</reference>
<evidence type="ECO:0000256" key="1">
    <source>
        <dbReference type="SAM" id="MobiDB-lite"/>
    </source>
</evidence>
<dbReference type="HOGENOM" id="CLU_2703506_0_0_4"/>
<feature type="compositionally biased region" description="Gly residues" evidence="1">
    <location>
        <begin position="18"/>
        <end position="36"/>
    </location>
</feature>
<proteinExistence type="predicted"/>
<evidence type="ECO:0000313" key="2">
    <source>
        <dbReference type="EMBL" id="EHY31993.1"/>
    </source>
</evidence>
<gene>
    <name evidence="2" type="ORF">HMPREF9440_00627</name>
</gene>
<sequence length="73" mass="7375">MVMCLTFVMSWRRPGFAGSGIGSAGTGTGTGTGRLVGNGEMCRGAHSPTLFGRGASNRSPKDEAAATKSPRTG</sequence>